<dbReference type="Proteomes" id="UP000199727">
    <property type="component" value="Unassembled WGS sequence"/>
</dbReference>
<evidence type="ECO:0000256" key="5">
    <source>
        <dbReference type="ARBA" id="ARBA00022737"/>
    </source>
</evidence>
<dbReference type="EMBL" id="AMKT01000044">
    <property type="protein sequence ID" value="OXG20870.1"/>
    <property type="molecule type" value="Genomic_DNA"/>
</dbReference>
<dbReference type="Pfam" id="PF00153">
    <property type="entry name" value="Mito_carr"/>
    <property type="match status" value="3"/>
</dbReference>
<evidence type="ECO:0000313" key="13">
    <source>
        <dbReference type="EMBL" id="OXG20870.1"/>
    </source>
</evidence>
<evidence type="ECO:0000256" key="11">
    <source>
        <dbReference type="RuleBase" id="RU000488"/>
    </source>
</evidence>
<evidence type="ECO:0000256" key="2">
    <source>
        <dbReference type="ARBA" id="ARBA00006375"/>
    </source>
</evidence>
<dbReference type="PRINTS" id="PR00926">
    <property type="entry name" value="MITOCARRIER"/>
</dbReference>
<dbReference type="InterPro" id="IPR023395">
    <property type="entry name" value="MCP_dom_sf"/>
</dbReference>
<sequence>MSSTTSKPFGGGVTGDRVAPPPPKATSGKEKVPLSTHLIAGGVAGLAEALACHPLDTIKVRMQLSKSRKAKGVSFHFLSFLLILTESPLLQLKPLGFFATGRQIAARETPLGLYKGLGAVVSGIVPKMAIRFASFEMYKGWLSNPDGSISSKATFLAGLGAGATEAVAVVTPMEVVKIRLQAQQHSLADPLDIPRYRNAAHAAFTIVREEGIATLYRGVSLTALRQATNQGVNFTAYQQFKKWAMDFQPQHKESGQLPSWQTMILGLVSGAMGPFSNAPIDTIKTRIQKASKVEGETALSRMVKVTSEMFRNEGAKAFYKGITPRVLRVAPGQAIVFTVYERMKKIIDVAKGTALGAEYDE</sequence>
<dbReference type="PANTHER" id="PTHR45788:SF2">
    <property type="entry name" value="SUCCINATE_FUMARATE MITOCHONDRIAL TRANSPORTER"/>
    <property type="match status" value="1"/>
</dbReference>
<gene>
    <name evidence="13" type="ORF">C361_03849</name>
</gene>
<keyword evidence="5" id="KW-0677">Repeat</keyword>
<evidence type="ECO:0000256" key="12">
    <source>
        <dbReference type="SAM" id="MobiDB-lite"/>
    </source>
</evidence>
<dbReference type="AlphaFoldDB" id="A0A854QDD7"/>
<dbReference type="OrthoDB" id="204711at2759"/>
<accession>A0A854QDD7</accession>
<protein>
    <submittedName>
        <fullName evidence="13">Solute carrier family 25 (Mitochondrial citrate transporter), member 1</fullName>
    </submittedName>
</protein>
<dbReference type="FunFam" id="1.50.40.10:FF:000021">
    <property type="entry name" value="SFC1p Mitochondrial succinate-fumarate transporter"/>
    <property type="match status" value="1"/>
</dbReference>
<reference evidence="13 14" key="1">
    <citation type="submission" date="2017-06" db="EMBL/GenBank/DDBJ databases">
        <title>Global population genomics of the pathogenic fungus Cryptococcus neoformans var. grubii.</title>
        <authorList>
            <person name="Cuomo C."/>
            <person name="Litvintseva A."/>
            <person name="Chen Y."/>
            <person name="Young S."/>
            <person name="Zeng Q."/>
            <person name="Chapman S."/>
            <person name="Gujja S."/>
            <person name="Saif S."/>
            <person name="Birren B."/>
        </authorList>
    </citation>
    <scope>NUCLEOTIDE SEQUENCE [LARGE SCALE GENOMIC DNA]</scope>
    <source>
        <strain evidence="13 14">Tu259-1</strain>
    </source>
</reference>
<dbReference type="InterPro" id="IPR049563">
    <property type="entry name" value="TXTP-like"/>
</dbReference>
<keyword evidence="8" id="KW-0496">Mitochondrion</keyword>
<dbReference type="PROSITE" id="PS50920">
    <property type="entry name" value="SOLCAR"/>
    <property type="match status" value="3"/>
</dbReference>
<evidence type="ECO:0000256" key="8">
    <source>
        <dbReference type="ARBA" id="ARBA00023128"/>
    </source>
</evidence>
<proteinExistence type="inferred from homology"/>
<comment type="caution">
    <text evidence="13">The sequence shown here is derived from an EMBL/GenBank/DDBJ whole genome shotgun (WGS) entry which is preliminary data.</text>
</comment>
<feature type="repeat" description="Solcar" evidence="10">
    <location>
        <begin position="257"/>
        <end position="346"/>
    </location>
</feature>
<feature type="repeat" description="Solcar" evidence="10">
    <location>
        <begin position="32"/>
        <end position="141"/>
    </location>
</feature>
<dbReference type="InterPro" id="IPR018108">
    <property type="entry name" value="MCP_transmembrane"/>
</dbReference>
<dbReference type="Gene3D" id="1.50.40.10">
    <property type="entry name" value="Mitochondrial carrier domain"/>
    <property type="match status" value="1"/>
</dbReference>
<evidence type="ECO:0000256" key="6">
    <source>
        <dbReference type="ARBA" id="ARBA00022792"/>
    </source>
</evidence>
<evidence type="ECO:0000313" key="14">
    <source>
        <dbReference type="Proteomes" id="UP000199727"/>
    </source>
</evidence>
<name>A0A854QDD7_CRYNE</name>
<dbReference type="InterPro" id="IPR002067">
    <property type="entry name" value="MCP"/>
</dbReference>
<dbReference type="SUPFAM" id="SSF103506">
    <property type="entry name" value="Mitochondrial carrier"/>
    <property type="match status" value="1"/>
</dbReference>
<evidence type="ECO:0000256" key="7">
    <source>
        <dbReference type="ARBA" id="ARBA00022989"/>
    </source>
</evidence>
<evidence type="ECO:0000256" key="3">
    <source>
        <dbReference type="ARBA" id="ARBA00022448"/>
    </source>
</evidence>
<keyword evidence="6" id="KW-0999">Mitochondrion inner membrane</keyword>
<comment type="similarity">
    <text evidence="2 11">Belongs to the mitochondrial carrier (TC 2.A.29) family.</text>
</comment>
<organism evidence="13 14">
    <name type="scientific">Cryptococcus neoformans Tu259-1</name>
    <dbReference type="NCBI Taxonomy" id="1230072"/>
    <lineage>
        <taxon>Eukaryota</taxon>
        <taxon>Fungi</taxon>
        <taxon>Dikarya</taxon>
        <taxon>Basidiomycota</taxon>
        <taxon>Agaricomycotina</taxon>
        <taxon>Tremellomycetes</taxon>
        <taxon>Tremellales</taxon>
        <taxon>Cryptococcaceae</taxon>
        <taxon>Cryptococcus</taxon>
        <taxon>Cryptococcus neoformans species complex</taxon>
    </lineage>
</organism>
<keyword evidence="9 10" id="KW-0472">Membrane</keyword>
<evidence type="ECO:0000256" key="4">
    <source>
        <dbReference type="ARBA" id="ARBA00022692"/>
    </source>
</evidence>
<keyword evidence="4 10" id="KW-0812">Transmembrane</keyword>
<evidence type="ECO:0000256" key="9">
    <source>
        <dbReference type="ARBA" id="ARBA00023136"/>
    </source>
</evidence>
<feature type="region of interest" description="Disordered" evidence="12">
    <location>
        <begin position="1"/>
        <end position="31"/>
    </location>
</feature>
<dbReference type="GO" id="GO:0005469">
    <property type="term" value="F:succinate:fumarate antiporter activity"/>
    <property type="evidence" value="ECO:0007669"/>
    <property type="project" value="TreeGrafter"/>
</dbReference>
<evidence type="ECO:0000256" key="10">
    <source>
        <dbReference type="PROSITE-ProRule" id="PRU00282"/>
    </source>
</evidence>
<dbReference type="PANTHER" id="PTHR45788">
    <property type="entry name" value="SUCCINATE/FUMARATE MITOCHONDRIAL TRANSPORTER-RELATED"/>
    <property type="match status" value="1"/>
</dbReference>
<keyword evidence="3 11" id="KW-0813">Transport</keyword>
<keyword evidence="7" id="KW-1133">Transmembrane helix</keyword>
<comment type="subcellular location">
    <subcellularLocation>
        <location evidence="1">Mitochondrion inner membrane</location>
        <topology evidence="1">Multi-pass membrane protein</topology>
    </subcellularLocation>
</comment>
<feature type="repeat" description="Solcar" evidence="10">
    <location>
        <begin position="152"/>
        <end position="243"/>
    </location>
</feature>
<evidence type="ECO:0000256" key="1">
    <source>
        <dbReference type="ARBA" id="ARBA00004448"/>
    </source>
</evidence>
<dbReference type="GO" id="GO:0005743">
    <property type="term" value="C:mitochondrial inner membrane"/>
    <property type="evidence" value="ECO:0007669"/>
    <property type="project" value="UniProtKB-SubCell"/>
</dbReference>